<dbReference type="SMART" id="SM01405">
    <property type="entry name" value="Ribosomal_S6e"/>
    <property type="match status" value="1"/>
</dbReference>
<keyword evidence="2" id="KW-0689">Ribosomal protein</keyword>
<feature type="non-terminal residue" evidence="5">
    <location>
        <position position="1"/>
    </location>
</feature>
<evidence type="ECO:0008006" key="6">
    <source>
        <dbReference type="Google" id="ProtNLM"/>
    </source>
</evidence>
<dbReference type="GO" id="GO:0003735">
    <property type="term" value="F:structural constituent of ribosome"/>
    <property type="evidence" value="ECO:0007669"/>
    <property type="project" value="InterPro"/>
</dbReference>
<proteinExistence type="inferred from homology"/>
<dbReference type="AlphaFoldDB" id="X0Y2M5"/>
<evidence type="ECO:0000256" key="4">
    <source>
        <dbReference type="SAM" id="MobiDB-lite"/>
    </source>
</evidence>
<dbReference type="InterPro" id="IPR018282">
    <property type="entry name" value="Ribosomal_eS6_CS"/>
</dbReference>
<comment type="similarity">
    <text evidence="1">Belongs to the eukaryotic ribosomal protein eS6 family.</text>
</comment>
<reference evidence="5" key="1">
    <citation type="journal article" date="2014" name="Front. Microbiol.">
        <title>High frequency of phylogenetically diverse reductive dehalogenase-homologous genes in deep subseafloor sedimentary metagenomes.</title>
        <authorList>
            <person name="Kawai M."/>
            <person name="Futagami T."/>
            <person name="Toyoda A."/>
            <person name="Takaki Y."/>
            <person name="Nishi S."/>
            <person name="Hori S."/>
            <person name="Arai W."/>
            <person name="Tsubouchi T."/>
            <person name="Morono Y."/>
            <person name="Uchiyama I."/>
            <person name="Ito T."/>
            <person name="Fujiyama A."/>
            <person name="Inagaki F."/>
            <person name="Takami H."/>
        </authorList>
    </citation>
    <scope>NUCLEOTIDE SEQUENCE</scope>
    <source>
        <strain evidence="5">Expedition CK06-06</strain>
    </source>
</reference>
<feature type="region of interest" description="Disordered" evidence="4">
    <location>
        <begin position="90"/>
        <end position="182"/>
    </location>
</feature>
<organism evidence="5">
    <name type="scientific">marine sediment metagenome</name>
    <dbReference type="NCBI Taxonomy" id="412755"/>
    <lineage>
        <taxon>unclassified sequences</taxon>
        <taxon>metagenomes</taxon>
        <taxon>ecological metagenomes</taxon>
    </lineage>
</organism>
<dbReference type="Pfam" id="PF01092">
    <property type="entry name" value="Ribosomal_S6e"/>
    <property type="match status" value="1"/>
</dbReference>
<keyword evidence="3" id="KW-0687">Ribonucleoprotein</keyword>
<sequence>KNVGEKIAGDGFGMAGYEFLITGGSDYCGFPMRHGILGARKKIYSYGGVGFPKLKKGEKTRKTVCGHKIHDKITQINLKVLKEGAKKIEELMPAGGKKEEGVGEAPKKEAKAEKPKEAAKAKEEPKAEKPKAEEKKEAPKKEEAKAEEKKEAPKKEEAKAEEKKEAPKKEEAKAEEKPAEKK</sequence>
<dbReference type="GO" id="GO:0006334">
    <property type="term" value="P:nucleosome assembly"/>
    <property type="evidence" value="ECO:0007669"/>
    <property type="project" value="InterPro"/>
</dbReference>
<dbReference type="InterPro" id="IPR001377">
    <property type="entry name" value="Ribosomal_eS6"/>
</dbReference>
<evidence type="ECO:0000256" key="1">
    <source>
        <dbReference type="ARBA" id="ARBA00009312"/>
    </source>
</evidence>
<dbReference type="GO" id="GO:0005840">
    <property type="term" value="C:ribosome"/>
    <property type="evidence" value="ECO:0007669"/>
    <property type="project" value="UniProtKB-KW"/>
</dbReference>
<accession>X0Y2M5</accession>
<dbReference type="PRINTS" id="PR00624">
    <property type="entry name" value="HISTONEH5"/>
</dbReference>
<evidence type="ECO:0000256" key="2">
    <source>
        <dbReference type="ARBA" id="ARBA00022980"/>
    </source>
</evidence>
<dbReference type="EMBL" id="BARS01041113">
    <property type="protein sequence ID" value="GAG41627.1"/>
    <property type="molecule type" value="Genomic_DNA"/>
</dbReference>
<dbReference type="GO" id="GO:0006412">
    <property type="term" value="P:translation"/>
    <property type="evidence" value="ECO:0007669"/>
    <property type="project" value="InterPro"/>
</dbReference>
<dbReference type="GO" id="GO:1990904">
    <property type="term" value="C:ribonucleoprotein complex"/>
    <property type="evidence" value="ECO:0007669"/>
    <property type="project" value="UniProtKB-KW"/>
</dbReference>
<comment type="caution">
    <text evidence="5">The sequence shown here is derived from an EMBL/GenBank/DDBJ whole genome shotgun (WGS) entry which is preliminary data.</text>
</comment>
<protein>
    <recommendedName>
        <fullName evidence="6">30S ribosomal protein S6e</fullName>
    </recommendedName>
</protein>
<dbReference type="GO" id="GO:0003677">
    <property type="term" value="F:DNA binding"/>
    <property type="evidence" value="ECO:0007669"/>
    <property type="project" value="InterPro"/>
</dbReference>
<gene>
    <name evidence="5" type="ORF">S01H1_62575</name>
</gene>
<dbReference type="PROSITE" id="PS00578">
    <property type="entry name" value="RIBOSOMAL_S6E"/>
    <property type="match status" value="1"/>
</dbReference>
<name>X0Y2M5_9ZZZZ</name>
<dbReference type="GO" id="GO:0000786">
    <property type="term" value="C:nucleosome"/>
    <property type="evidence" value="ECO:0007669"/>
    <property type="project" value="InterPro"/>
</dbReference>
<dbReference type="GO" id="GO:0030527">
    <property type="term" value="F:structural constituent of chromatin"/>
    <property type="evidence" value="ECO:0007669"/>
    <property type="project" value="InterPro"/>
</dbReference>
<evidence type="ECO:0000256" key="3">
    <source>
        <dbReference type="ARBA" id="ARBA00023274"/>
    </source>
</evidence>
<dbReference type="InterPro" id="IPR005819">
    <property type="entry name" value="H1/H5"/>
</dbReference>
<evidence type="ECO:0000313" key="5">
    <source>
        <dbReference type="EMBL" id="GAG41627.1"/>
    </source>
</evidence>